<evidence type="ECO:0000313" key="10">
    <source>
        <dbReference type="EMBL" id="GAI94442.1"/>
    </source>
</evidence>
<dbReference type="GO" id="GO:0015667">
    <property type="term" value="F:site-specific DNA-methyltransferase (cytosine-N4-specific) activity"/>
    <property type="evidence" value="ECO:0007669"/>
    <property type="project" value="UniProtKB-EC"/>
</dbReference>
<evidence type="ECO:0000256" key="7">
    <source>
        <dbReference type="ARBA" id="ARBA00023125"/>
    </source>
</evidence>
<evidence type="ECO:0000259" key="9">
    <source>
        <dbReference type="Pfam" id="PF01555"/>
    </source>
</evidence>
<sequence>GADQEKRFGDFIGESQKTIRQYSGDPRNLGNLPHGSVDAVITSPPYEGSLEGTSRHTKGGIASRDKKLAQTGTYADVVITSPPYEDALGKHHATSKLQKIKRDWGEYSTDEQNIGNLKKETYLEAMLKVYHEMFKVLKPNGKAIIVIKPFIRNKKVVDLPYHTWLLLKKAGFKLTKLLKLRLKTESFWRILYHKKYPQVAQIKHEYILICKKR</sequence>
<dbReference type="PROSITE" id="PS00093">
    <property type="entry name" value="N4_MTASE"/>
    <property type="match status" value="2"/>
</dbReference>
<comment type="catalytic activity">
    <reaction evidence="8">
        <text>a 2'-deoxycytidine in DNA + S-adenosyl-L-methionine = an N(4)-methyl-2'-deoxycytidine in DNA + S-adenosyl-L-homocysteine + H(+)</text>
        <dbReference type="Rhea" id="RHEA:16857"/>
        <dbReference type="Rhea" id="RHEA-COMP:11369"/>
        <dbReference type="Rhea" id="RHEA-COMP:13674"/>
        <dbReference type="ChEBI" id="CHEBI:15378"/>
        <dbReference type="ChEBI" id="CHEBI:57856"/>
        <dbReference type="ChEBI" id="CHEBI:59789"/>
        <dbReference type="ChEBI" id="CHEBI:85452"/>
        <dbReference type="ChEBI" id="CHEBI:137933"/>
        <dbReference type="EC" id="2.1.1.113"/>
    </reaction>
</comment>
<dbReference type="SUPFAM" id="SSF53335">
    <property type="entry name" value="S-adenosyl-L-methionine-dependent methyltransferases"/>
    <property type="match status" value="1"/>
</dbReference>
<dbReference type="GO" id="GO:0003677">
    <property type="term" value="F:DNA binding"/>
    <property type="evidence" value="ECO:0007669"/>
    <property type="project" value="UniProtKB-KW"/>
</dbReference>
<dbReference type="GO" id="GO:0008170">
    <property type="term" value="F:N-methyltransferase activity"/>
    <property type="evidence" value="ECO:0007669"/>
    <property type="project" value="InterPro"/>
</dbReference>
<evidence type="ECO:0000256" key="6">
    <source>
        <dbReference type="ARBA" id="ARBA00022747"/>
    </source>
</evidence>
<feature type="domain" description="DNA methylase N-4/N-6" evidence="9">
    <location>
        <begin position="76"/>
        <end position="212"/>
    </location>
</feature>
<keyword evidence="7" id="KW-0238">DNA-binding</keyword>
<dbReference type="AlphaFoldDB" id="X1SN01"/>
<gene>
    <name evidence="10" type="ORF">S12H4_40608</name>
</gene>
<evidence type="ECO:0000256" key="8">
    <source>
        <dbReference type="ARBA" id="ARBA00049120"/>
    </source>
</evidence>
<dbReference type="InterPro" id="IPR017985">
    <property type="entry name" value="MeTrfase_CN4_CS"/>
</dbReference>
<accession>X1SN01</accession>
<evidence type="ECO:0000256" key="1">
    <source>
        <dbReference type="ARBA" id="ARBA00010203"/>
    </source>
</evidence>
<keyword evidence="5" id="KW-0949">S-adenosyl-L-methionine</keyword>
<organism evidence="10">
    <name type="scientific">marine sediment metagenome</name>
    <dbReference type="NCBI Taxonomy" id="412755"/>
    <lineage>
        <taxon>unclassified sequences</taxon>
        <taxon>metagenomes</taxon>
        <taxon>ecological metagenomes</taxon>
    </lineage>
</organism>
<keyword evidence="6" id="KW-0680">Restriction system</keyword>
<dbReference type="InterPro" id="IPR002941">
    <property type="entry name" value="DNA_methylase_N4/N6"/>
</dbReference>
<reference evidence="10" key="1">
    <citation type="journal article" date="2014" name="Front. Microbiol.">
        <title>High frequency of phylogenetically diverse reductive dehalogenase-homologous genes in deep subseafloor sedimentary metagenomes.</title>
        <authorList>
            <person name="Kawai M."/>
            <person name="Futagami T."/>
            <person name="Toyoda A."/>
            <person name="Takaki Y."/>
            <person name="Nishi S."/>
            <person name="Hori S."/>
            <person name="Arai W."/>
            <person name="Tsubouchi T."/>
            <person name="Morono Y."/>
            <person name="Uchiyama I."/>
            <person name="Ito T."/>
            <person name="Fujiyama A."/>
            <person name="Inagaki F."/>
            <person name="Takami H."/>
        </authorList>
    </citation>
    <scope>NUCLEOTIDE SEQUENCE</scope>
    <source>
        <strain evidence="10">Expedition CK06-06</strain>
    </source>
</reference>
<keyword evidence="4" id="KW-0808">Transferase</keyword>
<dbReference type="InterPro" id="IPR029063">
    <property type="entry name" value="SAM-dependent_MTases_sf"/>
</dbReference>
<dbReference type="GO" id="GO:0032259">
    <property type="term" value="P:methylation"/>
    <property type="evidence" value="ECO:0007669"/>
    <property type="project" value="UniProtKB-KW"/>
</dbReference>
<dbReference type="GO" id="GO:0009307">
    <property type="term" value="P:DNA restriction-modification system"/>
    <property type="evidence" value="ECO:0007669"/>
    <property type="project" value="UniProtKB-KW"/>
</dbReference>
<comment type="caution">
    <text evidence="10">The sequence shown here is derived from an EMBL/GenBank/DDBJ whole genome shotgun (WGS) entry which is preliminary data.</text>
</comment>
<evidence type="ECO:0000256" key="5">
    <source>
        <dbReference type="ARBA" id="ARBA00022691"/>
    </source>
</evidence>
<protein>
    <recommendedName>
        <fullName evidence="2">site-specific DNA-methyltransferase (cytosine-N(4)-specific)</fullName>
        <ecNumber evidence="2">2.1.1.113</ecNumber>
    </recommendedName>
</protein>
<evidence type="ECO:0000256" key="2">
    <source>
        <dbReference type="ARBA" id="ARBA00012185"/>
    </source>
</evidence>
<comment type="similarity">
    <text evidence="1">Belongs to the N(4)/N(6)-methyltransferase family. N(4) subfamily.</text>
</comment>
<feature type="non-terminal residue" evidence="10">
    <location>
        <position position="1"/>
    </location>
</feature>
<dbReference type="Gene3D" id="3.40.50.150">
    <property type="entry name" value="Vaccinia Virus protein VP39"/>
    <property type="match status" value="1"/>
</dbReference>
<proteinExistence type="inferred from homology"/>
<keyword evidence="3" id="KW-0489">Methyltransferase</keyword>
<dbReference type="Pfam" id="PF01555">
    <property type="entry name" value="N6_N4_Mtase"/>
    <property type="match status" value="1"/>
</dbReference>
<dbReference type="EMBL" id="BARW01024660">
    <property type="protein sequence ID" value="GAI94442.1"/>
    <property type="molecule type" value="Genomic_DNA"/>
</dbReference>
<name>X1SN01_9ZZZZ</name>
<evidence type="ECO:0000256" key="4">
    <source>
        <dbReference type="ARBA" id="ARBA00022679"/>
    </source>
</evidence>
<evidence type="ECO:0000256" key="3">
    <source>
        <dbReference type="ARBA" id="ARBA00022603"/>
    </source>
</evidence>
<dbReference type="EC" id="2.1.1.113" evidence="2"/>